<dbReference type="InterPro" id="IPR001460">
    <property type="entry name" value="PCN-bd_Tpept"/>
</dbReference>
<dbReference type="AlphaFoldDB" id="A0A918XB20"/>
<organism evidence="3 4">
    <name type="scientific">Nocardiopsis kunsanensis</name>
    <dbReference type="NCBI Taxonomy" id="141693"/>
    <lineage>
        <taxon>Bacteria</taxon>
        <taxon>Bacillati</taxon>
        <taxon>Actinomycetota</taxon>
        <taxon>Actinomycetes</taxon>
        <taxon>Streptosporangiales</taxon>
        <taxon>Nocardiopsidaceae</taxon>
        <taxon>Nocardiopsis</taxon>
    </lineage>
</organism>
<comment type="caution">
    <text evidence="3">The sequence shown here is derived from an EMBL/GenBank/DDBJ whole genome shotgun (WGS) entry which is preliminary data.</text>
</comment>
<dbReference type="InterPro" id="IPR012338">
    <property type="entry name" value="Beta-lactam/transpept-like"/>
</dbReference>
<dbReference type="SUPFAM" id="SSF56601">
    <property type="entry name" value="beta-lactamase/transpeptidase-like"/>
    <property type="match status" value="1"/>
</dbReference>
<keyword evidence="4" id="KW-1185">Reference proteome</keyword>
<dbReference type="Pfam" id="PF00905">
    <property type="entry name" value="Transpeptidase"/>
    <property type="match status" value="1"/>
</dbReference>
<reference evidence="3 4" key="1">
    <citation type="journal article" date="2014" name="Int. J. Syst. Evol. Microbiol.">
        <title>Complete genome sequence of Corynebacterium casei LMG S-19264T (=DSM 44701T), isolated from a smear-ripened cheese.</title>
        <authorList>
            <consortium name="US DOE Joint Genome Institute (JGI-PGF)"/>
            <person name="Walter F."/>
            <person name="Albersmeier A."/>
            <person name="Kalinowski J."/>
            <person name="Ruckert C."/>
        </authorList>
    </citation>
    <scope>NUCLEOTIDE SEQUENCE [LARGE SCALE GENOMIC DNA]</scope>
    <source>
        <strain evidence="3 4">KCTC 19473</strain>
    </source>
</reference>
<dbReference type="EMBL" id="BMXL01000005">
    <property type="protein sequence ID" value="GHD21021.1"/>
    <property type="molecule type" value="Genomic_DNA"/>
</dbReference>
<protein>
    <submittedName>
        <fullName evidence="3">Oxacillin-hydrolyzing class D beta-lactamase OXA-50</fullName>
    </submittedName>
</protein>
<accession>A0A918XB20</accession>
<proteinExistence type="predicted"/>
<gene>
    <name evidence="3" type="ORF">GCM10007147_13980</name>
</gene>
<feature type="region of interest" description="Disordered" evidence="1">
    <location>
        <begin position="40"/>
        <end position="64"/>
    </location>
</feature>
<feature type="domain" description="Penicillin-binding protein transpeptidase" evidence="2">
    <location>
        <begin position="127"/>
        <end position="288"/>
    </location>
</feature>
<dbReference type="Gene3D" id="3.40.710.10">
    <property type="entry name" value="DD-peptidase/beta-lactamase superfamily"/>
    <property type="match status" value="1"/>
</dbReference>
<name>A0A918XB20_9ACTN</name>
<sequence length="300" mass="32677">MRTETGSRGPTVVRRPIARMRGGLAAVGALTVMVGTACSADGSEPEEVENSADVSQMGRGDVPTEERDDLETVFGEAGVEGTFVLHDADNGTSTVVGSESARERSVPGPTFELLNSLVALETGEVADVDEEIEHEGSGGARSLREALPDSDVAVQRELAERMGSRDLHTWVDRFDYGNRAMDDGNGNGQEWLEGPLEISPLEQTVFLAGLARAELPVQVEHQQALHEVVLREQEQERSLYATEGWNADADRSPGWWVGWVEGREGLHTFALRLEGAGQEQMELREPLGRELLDELDVFPS</sequence>
<dbReference type="Proteomes" id="UP000654947">
    <property type="component" value="Unassembled WGS sequence"/>
</dbReference>
<evidence type="ECO:0000256" key="1">
    <source>
        <dbReference type="SAM" id="MobiDB-lite"/>
    </source>
</evidence>
<dbReference type="RefSeq" id="WP_017577588.1">
    <property type="nucleotide sequence ID" value="NZ_BMXL01000005.1"/>
</dbReference>
<evidence type="ECO:0000259" key="2">
    <source>
        <dbReference type="Pfam" id="PF00905"/>
    </source>
</evidence>
<evidence type="ECO:0000313" key="4">
    <source>
        <dbReference type="Proteomes" id="UP000654947"/>
    </source>
</evidence>
<dbReference type="GO" id="GO:0008658">
    <property type="term" value="F:penicillin binding"/>
    <property type="evidence" value="ECO:0007669"/>
    <property type="project" value="InterPro"/>
</dbReference>
<evidence type="ECO:0000313" key="3">
    <source>
        <dbReference type="EMBL" id="GHD21021.1"/>
    </source>
</evidence>